<dbReference type="RefSeq" id="WP_100343669.1">
    <property type="nucleotide sequence ID" value="NZ_PGFB01000002.1"/>
</dbReference>
<dbReference type="Proteomes" id="UP000230161">
    <property type="component" value="Unassembled WGS sequence"/>
</dbReference>
<name>A0A2M9BYF8_9MICO</name>
<sequence>MKNVIWLAIGIGIGFVVAHNVNKTPQGGRFFADLDAKAREFGAAISDGYRAREAELRDAIENAD</sequence>
<evidence type="ECO:0000313" key="2">
    <source>
        <dbReference type="Proteomes" id="UP000230161"/>
    </source>
</evidence>
<dbReference type="AlphaFoldDB" id="A0A2M9BYF8"/>
<evidence type="ECO:0000313" key="1">
    <source>
        <dbReference type="EMBL" id="PJJ63121.1"/>
    </source>
</evidence>
<proteinExistence type="predicted"/>
<organism evidence="1 2">
    <name type="scientific">Compostimonas suwonensis</name>
    <dbReference type="NCBI Taxonomy" id="1048394"/>
    <lineage>
        <taxon>Bacteria</taxon>
        <taxon>Bacillati</taxon>
        <taxon>Actinomycetota</taxon>
        <taxon>Actinomycetes</taxon>
        <taxon>Micrococcales</taxon>
        <taxon>Microbacteriaceae</taxon>
        <taxon>Compostimonas</taxon>
    </lineage>
</organism>
<gene>
    <name evidence="1" type="ORF">CLV54_0777</name>
</gene>
<reference evidence="1 2" key="1">
    <citation type="submission" date="2017-11" db="EMBL/GenBank/DDBJ databases">
        <title>Genomic Encyclopedia of Archaeal and Bacterial Type Strains, Phase II (KMG-II): From Individual Species to Whole Genera.</title>
        <authorList>
            <person name="Goeker M."/>
        </authorList>
    </citation>
    <scope>NUCLEOTIDE SEQUENCE [LARGE SCALE GENOMIC DNA]</scope>
    <source>
        <strain evidence="1 2">DSM 25625</strain>
    </source>
</reference>
<accession>A0A2M9BYF8</accession>
<keyword evidence="2" id="KW-1185">Reference proteome</keyword>
<dbReference type="OrthoDB" id="5121327at2"/>
<protein>
    <recommendedName>
        <fullName evidence="3">YtxH-like protein</fullName>
    </recommendedName>
</protein>
<dbReference type="EMBL" id="PGFB01000002">
    <property type="protein sequence ID" value="PJJ63121.1"/>
    <property type="molecule type" value="Genomic_DNA"/>
</dbReference>
<comment type="caution">
    <text evidence="1">The sequence shown here is derived from an EMBL/GenBank/DDBJ whole genome shotgun (WGS) entry which is preliminary data.</text>
</comment>
<evidence type="ECO:0008006" key="3">
    <source>
        <dbReference type="Google" id="ProtNLM"/>
    </source>
</evidence>